<feature type="compositionally biased region" description="Low complexity" evidence="1">
    <location>
        <begin position="110"/>
        <end position="124"/>
    </location>
</feature>
<keyword evidence="2" id="KW-1133">Transmembrane helix</keyword>
<dbReference type="InterPro" id="IPR040411">
    <property type="entry name" value="At5g23160-like"/>
</dbReference>
<feature type="region of interest" description="Disordered" evidence="1">
    <location>
        <begin position="172"/>
        <end position="191"/>
    </location>
</feature>
<keyword evidence="2" id="KW-0812">Transmembrane</keyword>
<dbReference type="Gramene" id="rna-AYBTSS11_LOCUS16658">
    <property type="protein sequence ID" value="CAJ1956434.1"/>
    <property type="gene ID" value="gene-AYBTSS11_LOCUS16658"/>
</dbReference>
<gene>
    <name evidence="3" type="ORF">AYBTSS11_LOCUS16658</name>
</gene>
<evidence type="ECO:0000313" key="3">
    <source>
        <dbReference type="EMBL" id="CAJ1956434.1"/>
    </source>
</evidence>
<protein>
    <submittedName>
        <fullName evidence="3">Uncharacterized protein</fullName>
    </submittedName>
</protein>
<sequence length="191" mass="21656">MRNVSKKKFLTCFRPGDDMDAILQPRAVVDRSSSRRFACIPVADRHDTNSSATKATFSKNPSTRRKNLDSQNCFGSKRGYSAYTESSSTCDEKQVFMESKIKKIKPPEWSSTISSSNSPVSESKNISKSDSTKKQEEKQNKFQCVGIYWVLVSLVVTVFWEVPKLRNVDSKGYKNCRRDRSGRSGRSKELS</sequence>
<name>A0AA86T904_9FABA</name>
<proteinExistence type="predicted"/>
<evidence type="ECO:0000313" key="4">
    <source>
        <dbReference type="Proteomes" id="UP001189624"/>
    </source>
</evidence>
<accession>A0AA86T904</accession>
<dbReference type="AlphaFoldDB" id="A0AA86T904"/>
<keyword evidence="2" id="KW-0472">Membrane</keyword>
<evidence type="ECO:0000256" key="1">
    <source>
        <dbReference type="SAM" id="MobiDB-lite"/>
    </source>
</evidence>
<organism evidence="3 4">
    <name type="scientific">Sphenostylis stenocarpa</name>
    <dbReference type="NCBI Taxonomy" id="92480"/>
    <lineage>
        <taxon>Eukaryota</taxon>
        <taxon>Viridiplantae</taxon>
        <taxon>Streptophyta</taxon>
        <taxon>Embryophyta</taxon>
        <taxon>Tracheophyta</taxon>
        <taxon>Spermatophyta</taxon>
        <taxon>Magnoliopsida</taxon>
        <taxon>eudicotyledons</taxon>
        <taxon>Gunneridae</taxon>
        <taxon>Pentapetalae</taxon>
        <taxon>rosids</taxon>
        <taxon>fabids</taxon>
        <taxon>Fabales</taxon>
        <taxon>Fabaceae</taxon>
        <taxon>Papilionoideae</taxon>
        <taxon>50 kb inversion clade</taxon>
        <taxon>NPAAA clade</taxon>
        <taxon>indigoferoid/millettioid clade</taxon>
        <taxon>Phaseoleae</taxon>
        <taxon>Sphenostylis</taxon>
    </lineage>
</organism>
<reference evidence="3" key="1">
    <citation type="submission" date="2023-10" db="EMBL/GenBank/DDBJ databases">
        <authorList>
            <person name="Domelevo Entfellner J.-B."/>
        </authorList>
    </citation>
    <scope>NUCLEOTIDE SEQUENCE</scope>
</reference>
<dbReference type="Proteomes" id="UP001189624">
    <property type="component" value="Chromosome 5"/>
</dbReference>
<evidence type="ECO:0000256" key="2">
    <source>
        <dbReference type="SAM" id="Phobius"/>
    </source>
</evidence>
<dbReference type="PANTHER" id="PTHR34379:SF15">
    <property type="entry name" value="PROTEIN, PUTATIVE-RELATED"/>
    <property type="match status" value="1"/>
</dbReference>
<feature type="compositionally biased region" description="Polar residues" evidence="1">
    <location>
        <begin position="50"/>
        <end position="61"/>
    </location>
</feature>
<feature type="transmembrane region" description="Helical" evidence="2">
    <location>
        <begin position="142"/>
        <end position="160"/>
    </location>
</feature>
<feature type="compositionally biased region" description="Basic and acidic residues" evidence="1">
    <location>
        <begin position="125"/>
        <end position="135"/>
    </location>
</feature>
<keyword evidence="4" id="KW-1185">Reference proteome</keyword>
<feature type="region of interest" description="Disordered" evidence="1">
    <location>
        <begin position="107"/>
        <end position="135"/>
    </location>
</feature>
<dbReference type="EMBL" id="OY731402">
    <property type="protein sequence ID" value="CAJ1956434.1"/>
    <property type="molecule type" value="Genomic_DNA"/>
</dbReference>
<feature type="region of interest" description="Disordered" evidence="1">
    <location>
        <begin position="50"/>
        <end position="70"/>
    </location>
</feature>
<dbReference type="PANTHER" id="PTHR34379">
    <property type="entry name" value="OS07G0553800 PROTEIN"/>
    <property type="match status" value="1"/>
</dbReference>